<sequence>MSRPLRILFTIPNFKTAGSQYVLLALIARLNKHNFNVIVGIENHWDEAKKVIPVSDLVELPKLFKVSKIRFLKQYIKVLKKNQIDLVHSWDYKSNYLEPLACRLSGVKYLYTKKNNSWSRSWQLKSLFSHFIAYDQPEMKKRFFSNKHYANKIKLIPHGVDLLKFFPLEKISHSTFNMCYVGTINENKNQLFILKAMLNLPETIHLNVFGKADVNYKKELDVFIENNDIKDRVHFYGYISQSQLPEIFRIQDVLVLSSLEEGFPVCLLEAMACGLPVLSSDSGGGAKFMLNTMVDDCLFSIYETDDFNHKILNLTHNPNLYKSLRSKGLDLVHKKFSIEREVNSYVELYTNL</sequence>
<feature type="domain" description="Glycosyltransferase subfamily 4-like N-terminal" evidence="2">
    <location>
        <begin position="18"/>
        <end position="162"/>
    </location>
</feature>
<dbReference type="Gene3D" id="3.40.50.2000">
    <property type="entry name" value="Glycogen Phosphorylase B"/>
    <property type="match status" value="2"/>
</dbReference>
<dbReference type="InterPro" id="IPR028098">
    <property type="entry name" value="Glyco_trans_4-like_N"/>
</dbReference>
<dbReference type="Pfam" id="PF00534">
    <property type="entry name" value="Glycos_transf_1"/>
    <property type="match status" value="1"/>
</dbReference>
<dbReference type="RefSeq" id="WP_115810139.1">
    <property type="nucleotide sequence ID" value="NZ_QREI01000004.1"/>
</dbReference>
<dbReference type="OrthoDB" id="7560678at2"/>
<dbReference type="EMBL" id="QREI01000004">
    <property type="protein sequence ID" value="REE24463.1"/>
    <property type="molecule type" value="Genomic_DNA"/>
</dbReference>
<dbReference type="Proteomes" id="UP000256919">
    <property type="component" value="Unassembled WGS sequence"/>
</dbReference>
<gene>
    <name evidence="3" type="ORF">DFQ09_104234</name>
</gene>
<protein>
    <submittedName>
        <fullName evidence="3">Glycosyltransferase involved in cell wall biosynthesis</fullName>
    </submittedName>
</protein>
<feature type="domain" description="Glycosyl transferase family 1" evidence="1">
    <location>
        <begin position="177"/>
        <end position="328"/>
    </location>
</feature>
<evidence type="ECO:0000259" key="2">
    <source>
        <dbReference type="Pfam" id="PF13439"/>
    </source>
</evidence>
<evidence type="ECO:0000313" key="4">
    <source>
        <dbReference type="Proteomes" id="UP000256919"/>
    </source>
</evidence>
<reference evidence="3 4" key="1">
    <citation type="submission" date="2018-07" db="EMBL/GenBank/DDBJ databases">
        <title>Genomic Encyclopedia of Type Strains, Phase III (KMG-III): the genomes of soil and plant-associated and newly described type strains.</title>
        <authorList>
            <person name="Whitman W."/>
        </authorList>
    </citation>
    <scope>NUCLEOTIDE SEQUENCE [LARGE SCALE GENOMIC DNA]</scope>
    <source>
        <strain evidence="3 4">CECT 7948</strain>
    </source>
</reference>
<dbReference type="GO" id="GO:0016758">
    <property type="term" value="F:hexosyltransferase activity"/>
    <property type="evidence" value="ECO:0007669"/>
    <property type="project" value="TreeGrafter"/>
</dbReference>
<dbReference type="CDD" id="cd03801">
    <property type="entry name" value="GT4_PimA-like"/>
    <property type="match status" value="1"/>
</dbReference>
<dbReference type="InterPro" id="IPR050194">
    <property type="entry name" value="Glycosyltransferase_grp1"/>
</dbReference>
<evidence type="ECO:0000313" key="3">
    <source>
        <dbReference type="EMBL" id="REE24463.1"/>
    </source>
</evidence>
<organism evidence="3 4">
    <name type="scientific">Winogradskyella pacifica</name>
    <dbReference type="NCBI Taxonomy" id="664642"/>
    <lineage>
        <taxon>Bacteria</taxon>
        <taxon>Pseudomonadati</taxon>
        <taxon>Bacteroidota</taxon>
        <taxon>Flavobacteriia</taxon>
        <taxon>Flavobacteriales</taxon>
        <taxon>Flavobacteriaceae</taxon>
        <taxon>Winogradskyella</taxon>
    </lineage>
</organism>
<keyword evidence="3" id="KW-0808">Transferase</keyword>
<dbReference type="AlphaFoldDB" id="A0A3D9N3D1"/>
<dbReference type="SUPFAM" id="SSF53756">
    <property type="entry name" value="UDP-Glycosyltransferase/glycogen phosphorylase"/>
    <property type="match status" value="1"/>
</dbReference>
<name>A0A3D9N3D1_9FLAO</name>
<dbReference type="PANTHER" id="PTHR45947">
    <property type="entry name" value="SULFOQUINOVOSYL TRANSFERASE SQD2"/>
    <property type="match status" value="1"/>
</dbReference>
<dbReference type="InterPro" id="IPR001296">
    <property type="entry name" value="Glyco_trans_1"/>
</dbReference>
<comment type="caution">
    <text evidence="3">The sequence shown here is derived from an EMBL/GenBank/DDBJ whole genome shotgun (WGS) entry which is preliminary data.</text>
</comment>
<dbReference type="PANTHER" id="PTHR45947:SF3">
    <property type="entry name" value="SULFOQUINOVOSYL TRANSFERASE SQD2"/>
    <property type="match status" value="1"/>
</dbReference>
<accession>A0A3D9N3D1</accession>
<keyword evidence="4" id="KW-1185">Reference proteome</keyword>
<dbReference type="Pfam" id="PF13439">
    <property type="entry name" value="Glyco_transf_4"/>
    <property type="match status" value="1"/>
</dbReference>
<evidence type="ECO:0000259" key="1">
    <source>
        <dbReference type="Pfam" id="PF00534"/>
    </source>
</evidence>
<proteinExistence type="predicted"/>